<dbReference type="OrthoDB" id="3360904at2759"/>
<dbReference type="AlphaFoldDB" id="A0A9N9RNX0"/>
<feature type="region of interest" description="Disordered" evidence="1">
    <location>
        <begin position="218"/>
        <end position="295"/>
    </location>
</feature>
<feature type="compositionally biased region" description="Basic and acidic residues" evidence="1">
    <location>
        <begin position="347"/>
        <end position="424"/>
    </location>
</feature>
<gene>
    <name evidence="4" type="ORF">CHIRRI_LOCUS3304</name>
</gene>
<dbReference type="PANTHER" id="PTHR16148">
    <property type="entry name" value="NF-KAPPA-B-REPRESSING FACTOR-RELATED"/>
    <property type="match status" value="1"/>
</dbReference>
<feature type="signal peptide" evidence="2">
    <location>
        <begin position="1"/>
        <end position="24"/>
    </location>
</feature>
<feature type="compositionally biased region" description="Basic and acidic residues" evidence="1">
    <location>
        <begin position="709"/>
        <end position="724"/>
    </location>
</feature>
<feature type="compositionally biased region" description="Acidic residues" evidence="1">
    <location>
        <begin position="870"/>
        <end position="885"/>
    </location>
</feature>
<dbReference type="Proteomes" id="UP001153620">
    <property type="component" value="Chromosome 1"/>
</dbReference>
<accession>A0A9N9RNX0</accession>
<feature type="compositionally biased region" description="Basic and acidic residues" evidence="1">
    <location>
        <begin position="321"/>
        <end position="338"/>
    </location>
</feature>
<feature type="compositionally biased region" description="Basic and acidic residues" evidence="1">
    <location>
        <begin position="846"/>
        <end position="860"/>
    </location>
</feature>
<keyword evidence="5" id="KW-1185">Reference proteome</keyword>
<feature type="compositionally biased region" description="Low complexity" evidence="1">
    <location>
        <begin position="257"/>
        <end position="271"/>
    </location>
</feature>
<feature type="compositionally biased region" description="Polar residues" evidence="1">
    <location>
        <begin position="812"/>
        <end position="829"/>
    </location>
</feature>
<dbReference type="GO" id="GO:0005730">
    <property type="term" value="C:nucleolus"/>
    <property type="evidence" value="ECO:0007669"/>
    <property type="project" value="TreeGrafter"/>
</dbReference>
<evidence type="ECO:0000313" key="5">
    <source>
        <dbReference type="Proteomes" id="UP001153620"/>
    </source>
</evidence>
<dbReference type="SUPFAM" id="SSF57625">
    <property type="entry name" value="Invertebrate chitin-binding proteins"/>
    <property type="match status" value="1"/>
</dbReference>
<feature type="compositionally biased region" description="Low complexity" evidence="1">
    <location>
        <begin position="43"/>
        <end position="58"/>
    </location>
</feature>
<dbReference type="PANTHER" id="PTHR16148:SF14">
    <property type="entry name" value="MYND-TYPE DOMAIN-CONTAINING PROTEIN"/>
    <property type="match status" value="1"/>
</dbReference>
<feature type="domain" description="Chitin-binding type-2" evidence="3">
    <location>
        <begin position="116"/>
        <end position="173"/>
    </location>
</feature>
<feature type="region of interest" description="Disordered" evidence="1">
    <location>
        <begin position="36"/>
        <end position="67"/>
    </location>
</feature>
<evidence type="ECO:0000313" key="4">
    <source>
        <dbReference type="EMBL" id="CAG9800360.1"/>
    </source>
</evidence>
<dbReference type="GO" id="GO:0005576">
    <property type="term" value="C:extracellular region"/>
    <property type="evidence" value="ECO:0007669"/>
    <property type="project" value="InterPro"/>
</dbReference>
<evidence type="ECO:0000259" key="3">
    <source>
        <dbReference type="PROSITE" id="PS50940"/>
    </source>
</evidence>
<feature type="chain" id="PRO_5040133397" description="Chitin-binding type-2 domain-containing protein" evidence="2">
    <location>
        <begin position="25"/>
        <end position="885"/>
    </location>
</feature>
<dbReference type="InterPro" id="IPR002557">
    <property type="entry name" value="Chitin-bd_dom"/>
</dbReference>
<reference evidence="4" key="1">
    <citation type="submission" date="2022-01" db="EMBL/GenBank/DDBJ databases">
        <authorList>
            <person name="King R."/>
        </authorList>
    </citation>
    <scope>NUCLEOTIDE SEQUENCE</scope>
</reference>
<dbReference type="EMBL" id="OU895877">
    <property type="protein sequence ID" value="CAG9800360.1"/>
    <property type="molecule type" value="Genomic_DNA"/>
</dbReference>
<feature type="region of interest" description="Disordered" evidence="1">
    <location>
        <begin position="308"/>
        <end position="556"/>
    </location>
</feature>
<feature type="compositionally biased region" description="Low complexity" evidence="1">
    <location>
        <begin position="218"/>
        <end position="250"/>
    </location>
</feature>
<evidence type="ECO:0000256" key="2">
    <source>
        <dbReference type="SAM" id="SignalP"/>
    </source>
</evidence>
<sequence>MKKYRRWILILTALTVFVVVKVDGLRGTSLIHAGKNSKLNNQTTSSSSTTTTPASSLDEVPEDDDGPVDANGTKIVFTGIPQIDYVWDPNLPRELNGFNLSTYPFLDSMPAEEDIGFDCDDKINGFYASIKFGCQLYHHCLYGVRSDFICANFTAFDQKTFICHFVSEVDCKNSHRYWSRNDDLYKATTQKSTTSLSGLVPLIDRGFYNRTRYSFLNSQSSTQNNNNNNSPQNNNNDPQKNSEKSSSSNKDAPASTNNSNNRNINNKNTNNDDFDAGRPARPLRRPPFRRRRPYDYYEDEYADDVYEERDRRRNRPRQRRPMYDDYDNRRPETRRPYYDDFDDYDYEYDRRPMRNRNRSEARNSGSRYDERRAGGTHNESRRRPAYEDDRRRTGDRRQQQDDKVRGEERRFSDDDRRDRYDDNKNYNNRRNNPLDENKRKPTETGERKQEETVSDEKLVKPAGTGSIFDRKRPMPKINRPVPLSEKNKFAYKATESPNANIRDGGKNEDANASYEYDDISVSSSTSSTTSKSSAAPSTTKAFSFPKLKQPSSLSTTVKTTTTLASVDDGAEVYEYVYEDEDYDTAVTPTQKPIIEISSIKPKDERASLYSSRVRNENIIASSLLPSTTTTTAAPSPDSFRLNRYKNDNSKESIQQQAFYGKPLVPSISPNGNTNSRKFANKQTFFESPVTQEIPSKKFSFQNSYNNRNLDNKQDTEPIADDKEQLQKSTVKVIKRPFLPSRGGSPYKGRGLQPVGILAEQQHSQEKQEDEKNVSYNDGNRKQTETHKLTLEDLYEEYDVDLNDALNPMLKPLTSSRNVQGFSSRSSTVDVNDKDHPQNEQNSKILSKTDHVLSKPAEASEKATTTPLPEYYEDELEYDTYVDDAA</sequence>
<feature type="compositionally biased region" description="Basic and acidic residues" evidence="1">
    <location>
        <begin position="432"/>
        <end position="459"/>
    </location>
</feature>
<feature type="compositionally biased region" description="Basic and acidic residues" evidence="1">
    <location>
        <begin position="762"/>
        <end position="787"/>
    </location>
</feature>
<organism evidence="4 5">
    <name type="scientific">Chironomus riparius</name>
    <dbReference type="NCBI Taxonomy" id="315576"/>
    <lineage>
        <taxon>Eukaryota</taxon>
        <taxon>Metazoa</taxon>
        <taxon>Ecdysozoa</taxon>
        <taxon>Arthropoda</taxon>
        <taxon>Hexapoda</taxon>
        <taxon>Insecta</taxon>
        <taxon>Pterygota</taxon>
        <taxon>Neoptera</taxon>
        <taxon>Endopterygota</taxon>
        <taxon>Diptera</taxon>
        <taxon>Nematocera</taxon>
        <taxon>Chironomoidea</taxon>
        <taxon>Chironomidae</taxon>
        <taxon>Chironominae</taxon>
        <taxon>Chironomus</taxon>
    </lineage>
</organism>
<feature type="region of interest" description="Disordered" evidence="1">
    <location>
        <begin position="760"/>
        <end position="787"/>
    </location>
</feature>
<name>A0A9N9RNX0_9DIPT</name>
<feature type="region of interest" description="Disordered" evidence="1">
    <location>
        <begin position="812"/>
        <end position="885"/>
    </location>
</feature>
<reference evidence="4" key="2">
    <citation type="submission" date="2022-10" db="EMBL/GenBank/DDBJ databases">
        <authorList>
            <consortium name="ENA_rothamsted_submissions"/>
            <consortium name="culmorum"/>
            <person name="King R."/>
        </authorList>
    </citation>
    <scope>NUCLEOTIDE SEQUENCE</scope>
</reference>
<protein>
    <recommendedName>
        <fullName evidence="3">Chitin-binding type-2 domain-containing protein</fullName>
    </recommendedName>
</protein>
<dbReference type="SMART" id="SM00494">
    <property type="entry name" value="ChtBD2"/>
    <property type="match status" value="1"/>
</dbReference>
<dbReference type="PROSITE" id="PS50940">
    <property type="entry name" value="CHIT_BIND_II"/>
    <property type="match status" value="1"/>
</dbReference>
<feature type="region of interest" description="Disordered" evidence="1">
    <location>
        <begin position="701"/>
        <end position="724"/>
    </location>
</feature>
<keyword evidence="2" id="KW-0732">Signal</keyword>
<feature type="compositionally biased region" description="Low complexity" evidence="1">
    <location>
        <begin position="520"/>
        <end position="544"/>
    </location>
</feature>
<dbReference type="GO" id="GO:0005654">
    <property type="term" value="C:nucleoplasm"/>
    <property type="evidence" value="ECO:0007669"/>
    <property type="project" value="TreeGrafter"/>
</dbReference>
<feature type="compositionally biased region" description="Basic residues" evidence="1">
    <location>
        <begin position="281"/>
        <end position="292"/>
    </location>
</feature>
<dbReference type="Pfam" id="PF01607">
    <property type="entry name" value="CBM_14"/>
    <property type="match status" value="1"/>
</dbReference>
<evidence type="ECO:0000256" key="1">
    <source>
        <dbReference type="SAM" id="MobiDB-lite"/>
    </source>
</evidence>
<dbReference type="GO" id="GO:0008061">
    <property type="term" value="F:chitin binding"/>
    <property type="evidence" value="ECO:0007669"/>
    <property type="project" value="InterPro"/>
</dbReference>
<proteinExistence type="predicted"/>
<dbReference type="InterPro" id="IPR036508">
    <property type="entry name" value="Chitin-bd_dom_sf"/>
</dbReference>